<evidence type="ECO:0000259" key="3">
    <source>
        <dbReference type="PROSITE" id="PS50042"/>
    </source>
</evidence>
<dbReference type="Pfam" id="PF03445">
    <property type="entry name" value="DUF294"/>
    <property type="match status" value="1"/>
</dbReference>
<dbReference type="GO" id="GO:0016301">
    <property type="term" value="F:kinase activity"/>
    <property type="evidence" value="ECO:0007669"/>
    <property type="project" value="UniProtKB-KW"/>
</dbReference>
<dbReference type="InterPro" id="IPR046342">
    <property type="entry name" value="CBS_dom_sf"/>
</dbReference>
<keyword evidence="1 2" id="KW-0129">CBS domain</keyword>
<dbReference type="Proteomes" id="UP000606921">
    <property type="component" value="Unassembled WGS sequence"/>
</dbReference>
<dbReference type="PANTHER" id="PTHR43080:SF2">
    <property type="entry name" value="CBS DOMAIN-CONTAINING PROTEIN"/>
    <property type="match status" value="1"/>
</dbReference>
<dbReference type="Gene3D" id="2.60.120.10">
    <property type="entry name" value="Jelly Rolls"/>
    <property type="match status" value="1"/>
</dbReference>
<dbReference type="SUPFAM" id="SSF51206">
    <property type="entry name" value="cAMP-binding domain-like"/>
    <property type="match status" value="1"/>
</dbReference>
<evidence type="ECO:0000256" key="2">
    <source>
        <dbReference type="PROSITE-ProRule" id="PRU00703"/>
    </source>
</evidence>
<keyword evidence="5" id="KW-0418">Kinase</keyword>
<evidence type="ECO:0000256" key="1">
    <source>
        <dbReference type="ARBA" id="ARBA00023122"/>
    </source>
</evidence>
<dbReference type="SMART" id="SM00116">
    <property type="entry name" value="CBS"/>
    <property type="match status" value="2"/>
</dbReference>
<dbReference type="InterPro" id="IPR018821">
    <property type="entry name" value="DUF294_put_nucleoTrafse_sb-bd"/>
</dbReference>
<dbReference type="CDD" id="cd05401">
    <property type="entry name" value="NT_GlnE_GlnD_like"/>
    <property type="match status" value="1"/>
</dbReference>
<sequence length="602" mass="66074">MDFADFVRSVHPYDSLPREELERVVARFNYREFAAGEQIYARGEWLSGLYLIQRGSVEVADASGTVISQLFPRNSLGERGLLADGFAPTTARAATEAGLLILPAPEFRRLMAQQPVFARFFNRGRQGESRRAELATQKVGDLMSRPAATCGPEESIRDVARAMAERHVSCLAVVENERLVGIVTTRDLVNRVIAAALDPAATAVSAVMTKDPVALGPDALGSDVLSLMFARSIGHVPVVDADRVLGMITQTDLTRFEAVSATRMITDIAEADVEKLPEITAQIPQLLVQLVGAGNPPETVSRLITDITDAVTRRLLSAAEERLGPPPVPYVWLACGSQGRQEQTGKTDQDNCIILSDDFREDDRPWYTELARFVSDNLHACGYVYCPGDMMATNLRWCQPVRVWSGYFESWIAAPQPMAQMLASVMFDLRPIYGLATLFEDLNVRTLRKASENSIFVAHMIRNSLSHAPPLGLLRGFATVSAGEHRNQIDLKLNGVVPIIDLARVYALIGQLAPVNTRARLLAAEEQGVISSSGGRDLLAAYDLISECRLKNQAAQVKAGQRPDNFLAPYELGDFERSHLRDAFVVVRTMQSALAHGRSALF</sequence>
<dbReference type="PANTHER" id="PTHR43080">
    <property type="entry name" value="CBS DOMAIN-CONTAINING PROTEIN CBSX3, MITOCHONDRIAL"/>
    <property type="match status" value="1"/>
</dbReference>
<accession>A0ABM8PGH4</accession>
<dbReference type="CDD" id="cd04587">
    <property type="entry name" value="CBS_pair_CAP-ED_NT_Pol-beta-like_DUF294_assoc"/>
    <property type="match status" value="1"/>
</dbReference>
<dbReference type="Pfam" id="PF10335">
    <property type="entry name" value="DUF294_C"/>
    <property type="match status" value="1"/>
</dbReference>
<name>A0ABM8PGH4_9HYPH</name>
<dbReference type="InterPro" id="IPR018490">
    <property type="entry name" value="cNMP-bd_dom_sf"/>
</dbReference>
<dbReference type="CDD" id="cd00038">
    <property type="entry name" value="CAP_ED"/>
    <property type="match status" value="1"/>
</dbReference>
<proteinExistence type="predicted"/>
<dbReference type="SMART" id="SM00100">
    <property type="entry name" value="cNMP"/>
    <property type="match status" value="1"/>
</dbReference>
<reference evidence="5 6" key="1">
    <citation type="submission" date="2020-11" db="EMBL/GenBank/DDBJ databases">
        <authorList>
            <person name="Lassalle F."/>
        </authorList>
    </citation>
    <scope>NUCLEOTIDE SEQUENCE [LARGE SCALE GENOMIC DNA]</scope>
    <source>
        <strain evidence="5 6">JC140</strain>
    </source>
</reference>
<feature type="domain" description="Cyclic nucleotide-binding" evidence="3">
    <location>
        <begin position="12"/>
        <end position="111"/>
    </location>
</feature>
<dbReference type="InterPro" id="IPR005105">
    <property type="entry name" value="GlnD_Uridyltrans_N"/>
</dbReference>
<dbReference type="PROSITE" id="PS51371">
    <property type="entry name" value="CBS"/>
    <property type="match status" value="2"/>
</dbReference>
<dbReference type="Gene3D" id="3.10.580.10">
    <property type="entry name" value="CBS-domain"/>
    <property type="match status" value="1"/>
</dbReference>
<dbReference type="PROSITE" id="PS50042">
    <property type="entry name" value="CNMP_BINDING_3"/>
    <property type="match status" value="1"/>
</dbReference>
<dbReference type="InterPro" id="IPR051257">
    <property type="entry name" value="Diverse_CBS-Domain"/>
</dbReference>
<keyword evidence="5" id="KW-0808">Transferase</keyword>
<dbReference type="Pfam" id="PF00027">
    <property type="entry name" value="cNMP_binding"/>
    <property type="match status" value="1"/>
</dbReference>
<dbReference type="RefSeq" id="WP_142591871.1">
    <property type="nucleotide sequence ID" value="NZ_CABFWF030000006.1"/>
</dbReference>
<comment type="caution">
    <text evidence="5">The sequence shown here is derived from an EMBL/GenBank/DDBJ whole genome shotgun (WGS) entry which is preliminary data.</text>
</comment>
<dbReference type="InterPro" id="IPR000644">
    <property type="entry name" value="CBS_dom"/>
</dbReference>
<evidence type="ECO:0000313" key="6">
    <source>
        <dbReference type="Proteomes" id="UP000606921"/>
    </source>
</evidence>
<dbReference type="Pfam" id="PF00571">
    <property type="entry name" value="CBS"/>
    <property type="match status" value="2"/>
</dbReference>
<evidence type="ECO:0000259" key="4">
    <source>
        <dbReference type="PROSITE" id="PS51371"/>
    </source>
</evidence>
<evidence type="ECO:0000313" key="5">
    <source>
        <dbReference type="EMBL" id="CAD7028528.1"/>
    </source>
</evidence>
<dbReference type="EMBL" id="CABFWF030000006">
    <property type="protein sequence ID" value="CAD7028528.1"/>
    <property type="molecule type" value="Genomic_DNA"/>
</dbReference>
<dbReference type="SUPFAM" id="SSF54631">
    <property type="entry name" value="CBS-domain pair"/>
    <property type="match status" value="1"/>
</dbReference>
<protein>
    <submittedName>
        <fullName evidence="5">Histidine kinase</fullName>
    </submittedName>
</protein>
<dbReference type="InterPro" id="IPR014710">
    <property type="entry name" value="RmlC-like_jellyroll"/>
</dbReference>
<keyword evidence="6" id="KW-1185">Reference proteome</keyword>
<feature type="domain" description="CBS" evidence="4">
    <location>
        <begin position="208"/>
        <end position="264"/>
    </location>
</feature>
<organism evidence="5 6">
    <name type="scientific">Pseudorhizobium endolithicum</name>
    <dbReference type="NCBI Taxonomy" id="1191678"/>
    <lineage>
        <taxon>Bacteria</taxon>
        <taxon>Pseudomonadati</taxon>
        <taxon>Pseudomonadota</taxon>
        <taxon>Alphaproteobacteria</taxon>
        <taxon>Hyphomicrobiales</taxon>
        <taxon>Rhizobiaceae</taxon>
        <taxon>Rhizobium/Agrobacterium group</taxon>
        <taxon>Pseudorhizobium</taxon>
    </lineage>
</organism>
<feature type="domain" description="CBS" evidence="4">
    <location>
        <begin position="143"/>
        <end position="202"/>
    </location>
</feature>
<dbReference type="InterPro" id="IPR000595">
    <property type="entry name" value="cNMP-bd_dom"/>
</dbReference>
<gene>
    <name evidence="5" type="ORF">REJC140_02639</name>
</gene>